<dbReference type="GO" id="GO:0015145">
    <property type="term" value="F:monosaccharide transmembrane transporter activity"/>
    <property type="evidence" value="ECO:0007669"/>
    <property type="project" value="InterPro"/>
</dbReference>
<dbReference type="AlphaFoldDB" id="A0A1E5WJS8"/>
<keyword evidence="6" id="KW-0769">Symport</keyword>
<evidence type="ECO:0000256" key="6">
    <source>
        <dbReference type="ARBA" id="ARBA00022847"/>
    </source>
</evidence>
<feature type="transmembrane region" description="Helical" evidence="9">
    <location>
        <begin position="514"/>
        <end position="537"/>
    </location>
</feature>
<dbReference type="PROSITE" id="PS00216">
    <property type="entry name" value="SUGAR_TRANSPORT_1"/>
    <property type="match status" value="1"/>
</dbReference>
<sequence>LPEARRVGGATAVGDQSMAIGSGGRVTPFLLLSCVVACCGGFLFGYDLGISGSSRPLPLIPLFICSDSVTGINVINFYAPVMLRTIGLRENASLLSSVVTRLCATFANIVAMMLVDRSGRRKLLLVGNIQMILTQFTVGYGWSWGPLTFLIPAEGASARGRRPGRRTDSLMAIGAFVEGAPADGGEGYSGRVTPFVVLSCVVAGSGGILFGYDLGISGGVTSMDPFLKRFFPEVYRQSQKQDNKASHYCEFNSELLTMFTSSLYIAGLVATLSQKQDTKASHYCEFNSELLTMFTSSLYIAGLVATLVAASITRRFGRRVSMLIGGTVFVAGSVFGGAAVNIPMLLLNRILLGIGLGFTNQVTGINVMNFYAPVMFRTIGLKENASLLSSVVTRLCATFANIIAMMVVDRFGRRKLFLVGGVQMILSQFAVGAILAAKFKDYQDMDNEYAYPVLITMCVFVSGFAWSWGPLTFLVPAEVCPLEIRSAGQSIVVAVVFLMAFVIGQTFLEVLCSIQSATFFVFGGWICLMALFVYLFLPETKKLPMEQIWRRHWFWKKIVGEEVEKKQAESGKTALPGL</sequence>
<keyword evidence="4" id="KW-0762">Sugar transport</keyword>
<evidence type="ECO:0000256" key="4">
    <source>
        <dbReference type="ARBA" id="ARBA00022597"/>
    </source>
</evidence>
<feature type="transmembrane region" description="Helical" evidence="9">
    <location>
        <begin position="91"/>
        <end position="111"/>
    </location>
</feature>
<dbReference type="EMBL" id="LWDX02004586">
    <property type="protein sequence ID" value="OEL37685.1"/>
    <property type="molecule type" value="Genomic_DNA"/>
</dbReference>
<reference evidence="11 12" key="1">
    <citation type="submission" date="2016-09" db="EMBL/GenBank/DDBJ databases">
        <title>The draft genome of Dichanthelium oligosanthes: A C3 panicoid grass species.</title>
        <authorList>
            <person name="Studer A.J."/>
            <person name="Schnable J.C."/>
            <person name="Brutnell T.P."/>
        </authorList>
    </citation>
    <scope>NUCLEOTIDE SEQUENCE [LARGE SCALE GENOMIC DNA]</scope>
    <source>
        <strain evidence="12">cv. Kellogg 1175</strain>
        <tissue evidence="11">Leaf</tissue>
    </source>
</reference>
<dbReference type="InterPro" id="IPR036259">
    <property type="entry name" value="MFS_trans_sf"/>
</dbReference>
<evidence type="ECO:0000256" key="3">
    <source>
        <dbReference type="ARBA" id="ARBA00022448"/>
    </source>
</evidence>
<evidence type="ECO:0000313" key="12">
    <source>
        <dbReference type="Proteomes" id="UP000095767"/>
    </source>
</evidence>
<dbReference type="InterPro" id="IPR020846">
    <property type="entry name" value="MFS_dom"/>
</dbReference>
<dbReference type="CDD" id="cd17361">
    <property type="entry name" value="MFS_STP"/>
    <property type="match status" value="1"/>
</dbReference>
<keyword evidence="5 9" id="KW-0812">Transmembrane</keyword>
<dbReference type="InterPro" id="IPR044778">
    <property type="entry name" value="MFS_STP/MST-like_plant"/>
</dbReference>
<evidence type="ECO:0000256" key="8">
    <source>
        <dbReference type="ARBA" id="ARBA00023136"/>
    </source>
</evidence>
<dbReference type="InterPro" id="IPR005828">
    <property type="entry name" value="MFS_sugar_transport-like"/>
</dbReference>
<protein>
    <submittedName>
        <fullName evidence="11">Hexose carrier protein HEX6</fullName>
    </submittedName>
</protein>
<dbReference type="OrthoDB" id="8120565at2759"/>
<dbReference type="SUPFAM" id="SSF103473">
    <property type="entry name" value="MFS general substrate transporter"/>
    <property type="match status" value="3"/>
</dbReference>
<comment type="similarity">
    <text evidence="2">Belongs to the major facilitator superfamily. Sugar transporter (TC 2.A.1.1) family.</text>
</comment>
<dbReference type="GO" id="GO:0016020">
    <property type="term" value="C:membrane"/>
    <property type="evidence" value="ECO:0007669"/>
    <property type="project" value="UniProtKB-SubCell"/>
</dbReference>
<feature type="transmembrane region" description="Helical" evidence="9">
    <location>
        <begin position="487"/>
        <end position="508"/>
    </location>
</feature>
<feature type="non-terminal residue" evidence="11">
    <location>
        <position position="1"/>
    </location>
</feature>
<dbReference type="STRING" id="888268.A0A1E5WJS8"/>
<evidence type="ECO:0000256" key="2">
    <source>
        <dbReference type="ARBA" id="ARBA00010992"/>
    </source>
</evidence>
<evidence type="ECO:0000256" key="1">
    <source>
        <dbReference type="ARBA" id="ARBA00004141"/>
    </source>
</evidence>
<keyword evidence="12" id="KW-1185">Reference proteome</keyword>
<proteinExistence type="inferred from homology"/>
<name>A0A1E5WJS8_9POAL</name>
<feature type="transmembrane region" description="Helical" evidence="9">
    <location>
        <begin position="385"/>
        <end position="404"/>
    </location>
</feature>
<dbReference type="InterPro" id="IPR045262">
    <property type="entry name" value="STP/PLT_plant"/>
</dbReference>
<feature type="transmembrane region" description="Helical" evidence="9">
    <location>
        <begin position="320"/>
        <end position="342"/>
    </location>
</feature>
<feature type="transmembrane region" description="Helical" evidence="9">
    <location>
        <begin position="123"/>
        <end position="142"/>
    </location>
</feature>
<evidence type="ECO:0000256" key="9">
    <source>
        <dbReference type="SAM" id="Phobius"/>
    </source>
</evidence>
<dbReference type="PANTHER" id="PTHR23500:SF334">
    <property type="entry name" value="CARRIER PROTEIN HEX6, PUTATIVE, EXPRESSED-RELATED"/>
    <property type="match status" value="1"/>
</dbReference>
<dbReference type="Proteomes" id="UP000095767">
    <property type="component" value="Unassembled WGS sequence"/>
</dbReference>
<feature type="domain" description="Major facilitator superfamily (MFS) profile" evidence="10">
    <location>
        <begin position="33"/>
        <end position="541"/>
    </location>
</feature>
<dbReference type="PRINTS" id="PR00171">
    <property type="entry name" value="SUGRTRNSPORT"/>
</dbReference>
<feature type="transmembrane region" description="Helical" evidence="9">
    <location>
        <begin position="26"/>
        <end position="46"/>
    </location>
</feature>
<organism evidence="11 12">
    <name type="scientific">Dichanthelium oligosanthes</name>
    <dbReference type="NCBI Taxonomy" id="888268"/>
    <lineage>
        <taxon>Eukaryota</taxon>
        <taxon>Viridiplantae</taxon>
        <taxon>Streptophyta</taxon>
        <taxon>Embryophyta</taxon>
        <taxon>Tracheophyta</taxon>
        <taxon>Spermatophyta</taxon>
        <taxon>Magnoliopsida</taxon>
        <taxon>Liliopsida</taxon>
        <taxon>Poales</taxon>
        <taxon>Poaceae</taxon>
        <taxon>PACMAD clade</taxon>
        <taxon>Panicoideae</taxon>
        <taxon>Panicodae</taxon>
        <taxon>Paniceae</taxon>
        <taxon>Dichantheliinae</taxon>
        <taxon>Dichanthelium</taxon>
    </lineage>
</organism>
<comment type="caution">
    <text evidence="11">The sequence shown here is derived from an EMBL/GenBank/DDBJ whole genome shotgun (WGS) entry which is preliminary data.</text>
</comment>
<accession>A0A1E5WJS8</accession>
<evidence type="ECO:0000259" key="10">
    <source>
        <dbReference type="PROSITE" id="PS50850"/>
    </source>
</evidence>
<dbReference type="Gene3D" id="1.20.1250.20">
    <property type="entry name" value="MFS general substrate transporter like domains"/>
    <property type="match status" value="4"/>
</dbReference>
<evidence type="ECO:0000313" key="11">
    <source>
        <dbReference type="EMBL" id="OEL37685.1"/>
    </source>
</evidence>
<dbReference type="Pfam" id="PF00083">
    <property type="entry name" value="Sugar_tr"/>
    <property type="match status" value="2"/>
</dbReference>
<keyword evidence="7 9" id="KW-1133">Transmembrane helix</keyword>
<feature type="transmembrane region" description="Helical" evidence="9">
    <location>
        <begin position="449"/>
        <end position="475"/>
    </location>
</feature>
<dbReference type="InterPro" id="IPR003663">
    <property type="entry name" value="Sugar/inositol_transpt"/>
</dbReference>
<dbReference type="InterPro" id="IPR005829">
    <property type="entry name" value="Sugar_transporter_CS"/>
</dbReference>
<feature type="transmembrane region" description="Helical" evidence="9">
    <location>
        <begin position="58"/>
        <end position="79"/>
    </location>
</feature>
<keyword evidence="8 9" id="KW-0472">Membrane</keyword>
<dbReference type="PANTHER" id="PTHR23500">
    <property type="entry name" value="SOLUTE CARRIER FAMILY 2, FACILITATED GLUCOSE TRANSPORTER"/>
    <property type="match status" value="1"/>
</dbReference>
<evidence type="ECO:0000256" key="7">
    <source>
        <dbReference type="ARBA" id="ARBA00022989"/>
    </source>
</evidence>
<dbReference type="GO" id="GO:0015293">
    <property type="term" value="F:symporter activity"/>
    <property type="evidence" value="ECO:0007669"/>
    <property type="project" value="UniProtKB-KW"/>
</dbReference>
<gene>
    <name evidence="11" type="ORF">BAE44_0001297</name>
</gene>
<comment type="subcellular location">
    <subcellularLocation>
        <location evidence="1">Membrane</location>
        <topology evidence="1">Multi-pass membrane protein</topology>
    </subcellularLocation>
</comment>
<feature type="transmembrane region" description="Helical" evidence="9">
    <location>
        <begin position="192"/>
        <end position="212"/>
    </location>
</feature>
<feature type="transmembrane region" description="Helical" evidence="9">
    <location>
        <begin position="293"/>
        <end position="313"/>
    </location>
</feature>
<evidence type="ECO:0000256" key="5">
    <source>
        <dbReference type="ARBA" id="ARBA00022692"/>
    </source>
</evidence>
<feature type="transmembrane region" description="Helical" evidence="9">
    <location>
        <begin position="416"/>
        <end position="437"/>
    </location>
</feature>
<dbReference type="PROSITE" id="PS50850">
    <property type="entry name" value="MFS"/>
    <property type="match status" value="1"/>
</dbReference>
<keyword evidence="3" id="KW-0813">Transport</keyword>